<feature type="region of interest" description="Disordered" evidence="1">
    <location>
        <begin position="1"/>
        <end position="31"/>
    </location>
</feature>
<gene>
    <name evidence="3" type="ORF">Poly41_64320</name>
</gene>
<evidence type="ECO:0008006" key="5">
    <source>
        <dbReference type="Google" id="ProtNLM"/>
    </source>
</evidence>
<dbReference type="Pfam" id="PF09527">
    <property type="entry name" value="ATPase_gene1"/>
    <property type="match status" value="1"/>
</dbReference>
<evidence type="ECO:0000256" key="2">
    <source>
        <dbReference type="SAM" id="Phobius"/>
    </source>
</evidence>
<dbReference type="InterPro" id="IPR032820">
    <property type="entry name" value="ATPase_put"/>
</dbReference>
<sequence length="115" mass="12395">MDESERRTTTGPMRAEPTDAPIEGSGLLPPGQRFSSDTAWFRYAGMGLELAGTTLLLTALGYWIDAWRDAERPLATALGMLVGFSLGMTRFIIVALNSGVSQGATPPGRHMSEKH</sequence>
<accession>A0A5C6D1C0</accession>
<feature type="transmembrane region" description="Helical" evidence="2">
    <location>
        <begin position="74"/>
        <end position="96"/>
    </location>
</feature>
<comment type="caution">
    <text evidence="3">The sequence shown here is derived from an EMBL/GenBank/DDBJ whole genome shotgun (WGS) entry which is preliminary data.</text>
</comment>
<evidence type="ECO:0000313" key="4">
    <source>
        <dbReference type="Proteomes" id="UP000319143"/>
    </source>
</evidence>
<dbReference type="AlphaFoldDB" id="A0A5C6D1C0"/>
<keyword evidence="2" id="KW-1133">Transmembrane helix</keyword>
<dbReference type="Proteomes" id="UP000319143">
    <property type="component" value="Unassembled WGS sequence"/>
</dbReference>
<feature type="transmembrane region" description="Helical" evidence="2">
    <location>
        <begin position="40"/>
        <end position="62"/>
    </location>
</feature>
<dbReference type="EMBL" id="SJPV01000019">
    <property type="protein sequence ID" value="TWU30963.1"/>
    <property type="molecule type" value="Genomic_DNA"/>
</dbReference>
<protein>
    <recommendedName>
        <fullName evidence="5">F0F1-ATPase subunit</fullName>
    </recommendedName>
</protein>
<dbReference type="RefSeq" id="WP_146531125.1">
    <property type="nucleotide sequence ID" value="NZ_SJPV01000019.1"/>
</dbReference>
<evidence type="ECO:0000256" key="1">
    <source>
        <dbReference type="SAM" id="MobiDB-lite"/>
    </source>
</evidence>
<keyword evidence="2" id="KW-0812">Transmembrane</keyword>
<keyword evidence="2" id="KW-0472">Membrane</keyword>
<reference evidence="3 4" key="1">
    <citation type="submission" date="2019-02" db="EMBL/GenBank/DDBJ databases">
        <title>Deep-cultivation of Planctomycetes and their phenomic and genomic characterization uncovers novel biology.</title>
        <authorList>
            <person name="Wiegand S."/>
            <person name="Jogler M."/>
            <person name="Boedeker C."/>
            <person name="Pinto D."/>
            <person name="Vollmers J."/>
            <person name="Rivas-Marin E."/>
            <person name="Kohn T."/>
            <person name="Peeters S.H."/>
            <person name="Heuer A."/>
            <person name="Rast P."/>
            <person name="Oberbeckmann S."/>
            <person name="Bunk B."/>
            <person name="Jeske O."/>
            <person name="Meyerdierks A."/>
            <person name="Storesund J.E."/>
            <person name="Kallscheuer N."/>
            <person name="Luecker S."/>
            <person name="Lage O.M."/>
            <person name="Pohl T."/>
            <person name="Merkel B.J."/>
            <person name="Hornburger P."/>
            <person name="Mueller R.-W."/>
            <person name="Bruemmer F."/>
            <person name="Labrenz M."/>
            <person name="Spormann A.M."/>
            <person name="Op Den Camp H."/>
            <person name="Overmann J."/>
            <person name="Amann R."/>
            <person name="Jetten M.S.M."/>
            <person name="Mascher T."/>
            <person name="Medema M.H."/>
            <person name="Devos D.P."/>
            <person name="Kaster A.-K."/>
            <person name="Ovreas L."/>
            <person name="Rohde M."/>
            <person name="Galperin M.Y."/>
            <person name="Jogler C."/>
        </authorList>
    </citation>
    <scope>NUCLEOTIDE SEQUENCE [LARGE SCALE GENOMIC DNA]</scope>
    <source>
        <strain evidence="3 4">Poly41</strain>
    </source>
</reference>
<dbReference type="OrthoDB" id="290049at2"/>
<organism evidence="3 4">
    <name type="scientific">Novipirellula artificiosorum</name>
    <dbReference type="NCBI Taxonomy" id="2528016"/>
    <lineage>
        <taxon>Bacteria</taxon>
        <taxon>Pseudomonadati</taxon>
        <taxon>Planctomycetota</taxon>
        <taxon>Planctomycetia</taxon>
        <taxon>Pirellulales</taxon>
        <taxon>Pirellulaceae</taxon>
        <taxon>Novipirellula</taxon>
    </lineage>
</organism>
<name>A0A5C6D1C0_9BACT</name>
<evidence type="ECO:0000313" key="3">
    <source>
        <dbReference type="EMBL" id="TWU30963.1"/>
    </source>
</evidence>
<proteinExistence type="predicted"/>
<keyword evidence="4" id="KW-1185">Reference proteome</keyword>